<evidence type="ECO:0000256" key="1">
    <source>
        <dbReference type="SAM" id="MobiDB-lite"/>
    </source>
</evidence>
<dbReference type="Proteomes" id="UP000008021">
    <property type="component" value="Chromosome 2"/>
</dbReference>
<dbReference type="EnsemblPlants" id="OMERI02G14100.1">
    <property type="protein sequence ID" value="OMERI02G14100.1"/>
    <property type="gene ID" value="OMERI02G14100"/>
</dbReference>
<dbReference type="Gramene" id="OMERI02G14100.1">
    <property type="protein sequence ID" value="OMERI02G14100.1"/>
    <property type="gene ID" value="OMERI02G14100"/>
</dbReference>
<evidence type="ECO:0000313" key="2">
    <source>
        <dbReference type="EnsemblPlants" id="OMERI02G14100.1"/>
    </source>
</evidence>
<accession>A0A0E0CJI4</accession>
<dbReference type="HOGENOM" id="CLU_2162453_0_0_1"/>
<sequence length="111" mass="11971">MKEGTACRLDGKAAGPEKLTGSSSSSSQICAGRRWGRPLRWGEGRGEDRCGGEREEGKTAAPPFLFELLLPQSSRRHLPKKRSTGRQCRRAPGRPCVRGAVGLLQALLASI</sequence>
<feature type="region of interest" description="Disordered" evidence="1">
    <location>
        <begin position="1"/>
        <end position="61"/>
    </location>
</feature>
<dbReference type="AlphaFoldDB" id="A0A0E0CJI4"/>
<keyword evidence="3" id="KW-1185">Reference proteome</keyword>
<name>A0A0E0CJI4_9ORYZ</name>
<feature type="compositionally biased region" description="Basic and acidic residues" evidence="1">
    <location>
        <begin position="1"/>
        <end position="11"/>
    </location>
</feature>
<organism evidence="2">
    <name type="scientific">Oryza meridionalis</name>
    <dbReference type="NCBI Taxonomy" id="40149"/>
    <lineage>
        <taxon>Eukaryota</taxon>
        <taxon>Viridiplantae</taxon>
        <taxon>Streptophyta</taxon>
        <taxon>Embryophyta</taxon>
        <taxon>Tracheophyta</taxon>
        <taxon>Spermatophyta</taxon>
        <taxon>Magnoliopsida</taxon>
        <taxon>Liliopsida</taxon>
        <taxon>Poales</taxon>
        <taxon>Poaceae</taxon>
        <taxon>BOP clade</taxon>
        <taxon>Oryzoideae</taxon>
        <taxon>Oryzeae</taxon>
        <taxon>Oryzinae</taxon>
        <taxon>Oryza</taxon>
    </lineage>
</organism>
<reference evidence="2" key="1">
    <citation type="submission" date="2015-04" db="UniProtKB">
        <authorList>
            <consortium name="EnsemblPlants"/>
        </authorList>
    </citation>
    <scope>IDENTIFICATION</scope>
</reference>
<protein>
    <submittedName>
        <fullName evidence="2">Uncharacterized protein</fullName>
    </submittedName>
</protein>
<evidence type="ECO:0000313" key="3">
    <source>
        <dbReference type="Proteomes" id="UP000008021"/>
    </source>
</evidence>
<proteinExistence type="predicted"/>
<reference evidence="2" key="2">
    <citation type="submission" date="2018-05" db="EMBL/GenBank/DDBJ databases">
        <title>OmerRS3 (Oryza meridionalis Reference Sequence Version 3).</title>
        <authorList>
            <person name="Zhang J."/>
            <person name="Kudrna D."/>
            <person name="Lee S."/>
            <person name="Talag J."/>
            <person name="Welchert J."/>
            <person name="Wing R.A."/>
        </authorList>
    </citation>
    <scope>NUCLEOTIDE SEQUENCE [LARGE SCALE GENOMIC DNA]</scope>
    <source>
        <strain evidence="2">cv. OR44</strain>
    </source>
</reference>
<feature type="compositionally biased region" description="Basic and acidic residues" evidence="1">
    <location>
        <begin position="40"/>
        <end position="58"/>
    </location>
</feature>